<name>W9RCT8_9ROSA</name>
<evidence type="ECO:0000313" key="2">
    <source>
        <dbReference type="Proteomes" id="UP000030645"/>
    </source>
</evidence>
<organism evidence="1 2">
    <name type="scientific">Morus notabilis</name>
    <dbReference type="NCBI Taxonomy" id="981085"/>
    <lineage>
        <taxon>Eukaryota</taxon>
        <taxon>Viridiplantae</taxon>
        <taxon>Streptophyta</taxon>
        <taxon>Embryophyta</taxon>
        <taxon>Tracheophyta</taxon>
        <taxon>Spermatophyta</taxon>
        <taxon>Magnoliopsida</taxon>
        <taxon>eudicotyledons</taxon>
        <taxon>Gunneridae</taxon>
        <taxon>Pentapetalae</taxon>
        <taxon>rosids</taxon>
        <taxon>fabids</taxon>
        <taxon>Rosales</taxon>
        <taxon>Moraceae</taxon>
        <taxon>Moreae</taxon>
        <taxon>Morus</taxon>
    </lineage>
</organism>
<sequence length="103" mass="10813">MAKAEVRWISNGVQGIGKASQCQINSLTGPIEETSCGNGASISCAGESHLTGVSPHSSPTAPQLFSVAYSNQLFSVAYSNNQSNIILAKMEIVSFSLDFLCTI</sequence>
<keyword evidence="2" id="KW-1185">Reference proteome</keyword>
<dbReference type="AlphaFoldDB" id="W9RCT8"/>
<evidence type="ECO:0000313" key="1">
    <source>
        <dbReference type="EMBL" id="EXB65300.1"/>
    </source>
</evidence>
<gene>
    <name evidence="1" type="ORF">L484_025379</name>
</gene>
<protein>
    <submittedName>
        <fullName evidence="1">Uncharacterized protein</fullName>
    </submittedName>
</protein>
<dbReference type="Proteomes" id="UP000030645">
    <property type="component" value="Unassembled WGS sequence"/>
</dbReference>
<dbReference type="EMBL" id="KE344510">
    <property type="protein sequence ID" value="EXB65300.1"/>
    <property type="molecule type" value="Genomic_DNA"/>
</dbReference>
<proteinExistence type="predicted"/>
<accession>W9RCT8</accession>
<reference evidence="2" key="1">
    <citation type="submission" date="2013-01" db="EMBL/GenBank/DDBJ databases">
        <title>Draft Genome Sequence of a Mulberry Tree, Morus notabilis C.K. Schneid.</title>
        <authorList>
            <person name="He N."/>
            <person name="Zhao S."/>
        </authorList>
    </citation>
    <scope>NUCLEOTIDE SEQUENCE</scope>
</reference>